<comment type="similarity">
    <text evidence="1">Belongs to the 'phage' integrase family.</text>
</comment>
<gene>
    <name evidence="7" type="ORF">ERS008491_00425</name>
</gene>
<evidence type="ECO:0000256" key="4">
    <source>
        <dbReference type="ARBA" id="ARBA00023172"/>
    </source>
</evidence>
<dbReference type="GO" id="GO:0003677">
    <property type="term" value="F:DNA binding"/>
    <property type="evidence" value="ECO:0007669"/>
    <property type="project" value="UniProtKB-UniRule"/>
</dbReference>
<dbReference type="RefSeq" id="WP_050118229.1">
    <property type="nucleotide sequence ID" value="NZ_CAWMAB010000001.1"/>
</dbReference>
<dbReference type="AlphaFoldDB" id="A0A0T9KLD0"/>
<dbReference type="PANTHER" id="PTHR30349:SF41">
    <property type="entry name" value="INTEGRASE_RECOMBINASE PROTEIN MJ0367-RELATED"/>
    <property type="match status" value="1"/>
</dbReference>
<dbReference type="InterPro" id="IPR013762">
    <property type="entry name" value="Integrase-like_cat_sf"/>
</dbReference>
<feature type="domain" description="Core-binding (CB)" evidence="6">
    <location>
        <begin position="61"/>
        <end position="141"/>
    </location>
</feature>
<evidence type="ECO:0000256" key="2">
    <source>
        <dbReference type="ARBA" id="ARBA00022908"/>
    </source>
</evidence>
<dbReference type="InterPro" id="IPR011010">
    <property type="entry name" value="DNA_brk_join_enz"/>
</dbReference>
<evidence type="ECO:0000313" key="8">
    <source>
        <dbReference type="Proteomes" id="UP000045824"/>
    </source>
</evidence>
<dbReference type="Gene3D" id="1.10.443.10">
    <property type="entry name" value="Intergrase catalytic core"/>
    <property type="match status" value="1"/>
</dbReference>
<dbReference type="PROSITE" id="PS51900">
    <property type="entry name" value="CB"/>
    <property type="match status" value="1"/>
</dbReference>
<dbReference type="InterPro" id="IPR010998">
    <property type="entry name" value="Integrase_recombinase_N"/>
</dbReference>
<name>A0A0T9KLD0_YERKR</name>
<dbReference type="PANTHER" id="PTHR30349">
    <property type="entry name" value="PHAGE INTEGRASE-RELATED"/>
    <property type="match status" value="1"/>
</dbReference>
<accession>A0A0T9KLD0</accession>
<proteinExistence type="inferred from homology"/>
<dbReference type="Pfam" id="PF00589">
    <property type="entry name" value="Phage_integrase"/>
    <property type="match status" value="1"/>
</dbReference>
<evidence type="ECO:0000256" key="5">
    <source>
        <dbReference type="PROSITE-ProRule" id="PRU01248"/>
    </source>
</evidence>
<keyword evidence="2" id="KW-0229">DNA integration</keyword>
<evidence type="ECO:0000256" key="1">
    <source>
        <dbReference type="ARBA" id="ARBA00008857"/>
    </source>
</evidence>
<protein>
    <submittedName>
        <fullName evidence="7">Phage integrase family site specific recombinase</fullName>
    </submittedName>
</protein>
<evidence type="ECO:0000256" key="3">
    <source>
        <dbReference type="ARBA" id="ARBA00023125"/>
    </source>
</evidence>
<dbReference type="GO" id="GO:0006310">
    <property type="term" value="P:DNA recombination"/>
    <property type="evidence" value="ECO:0007669"/>
    <property type="project" value="UniProtKB-KW"/>
</dbReference>
<dbReference type="InterPro" id="IPR050090">
    <property type="entry name" value="Tyrosine_recombinase_XerCD"/>
</dbReference>
<dbReference type="EMBL" id="CPYI01000001">
    <property type="protein sequence ID" value="CNE10095.1"/>
    <property type="molecule type" value="Genomic_DNA"/>
</dbReference>
<reference evidence="7 8" key="1">
    <citation type="submission" date="2015-03" db="EMBL/GenBank/DDBJ databases">
        <authorList>
            <person name="Murphy D."/>
        </authorList>
    </citation>
    <scope>NUCLEOTIDE SEQUENCE [LARGE SCALE GENOMIC DNA]</scope>
    <source>
        <strain evidence="7 8">FCF326</strain>
    </source>
</reference>
<dbReference type="InterPro" id="IPR044068">
    <property type="entry name" value="CB"/>
</dbReference>
<keyword evidence="4" id="KW-0233">DNA recombination</keyword>
<sequence length="338" mass="39175">MAGKRKNAADNWMPSRVFRGPSAYNFKHPDGRTIRLCALDATQAEVWVHYEKFINEKKDKSTLNTLVESFFRSVDFIDLATETQKDYRKYATKLLPVFGAMHPDNIKPEHVRKYMDKRGLSSRTQANREKTFMSRAYRWGYERGFVKGNPCKGVKQFKEESRERYITDEEYKALYKVAPDIVRAAMEIAYLCLARQADVLSLRKDQFRESGIFIRQGKTGAKQIKEWSQRLRDAIALAESLPLQQGISSVYIIRQRTGLRYTRDGFNSRWRKAREAAKEAYPELDFNFTFHDLKAKGVSDLEGSLSEKQAISGHKNMGQTARYDRKIKIVPVVGNQKK</sequence>
<organism evidence="7 8">
    <name type="scientific">Yersinia kristensenii</name>
    <dbReference type="NCBI Taxonomy" id="28152"/>
    <lineage>
        <taxon>Bacteria</taxon>
        <taxon>Pseudomonadati</taxon>
        <taxon>Pseudomonadota</taxon>
        <taxon>Gammaproteobacteria</taxon>
        <taxon>Enterobacterales</taxon>
        <taxon>Yersiniaceae</taxon>
        <taxon>Yersinia</taxon>
    </lineage>
</organism>
<keyword evidence="3 5" id="KW-0238">DNA-binding</keyword>
<dbReference type="Proteomes" id="UP000045824">
    <property type="component" value="Unassembled WGS sequence"/>
</dbReference>
<dbReference type="GO" id="GO:0015074">
    <property type="term" value="P:DNA integration"/>
    <property type="evidence" value="ECO:0007669"/>
    <property type="project" value="UniProtKB-KW"/>
</dbReference>
<dbReference type="Gene3D" id="1.10.150.130">
    <property type="match status" value="1"/>
</dbReference>
<dbReference type="SUPFAM" id="SSF56349">
    <property type="entry name" value="DNA breaking-rejoining enzymes"/>
    <property type="match status" value="1"/>
</dbReference>
<dbReference type="InterPro" id="IPR002104">
    <property type="entry name" value="Integrase_catalytic"/>
</dbReference>
<evidence type="ECO:0000313" key="7">
    <source>
        <dbReference type="EMBL" id="CNE10095.1"/>
    </source>
</evidence>
<evidence type="ECO:0000259" key="6">
    <source>
        <dbReference type="PROSITE" id="PS51900"/>
    </source>
</evidence>